<dbReference type="AlphaFoldDB" id="A0A379LTQ2"/>
<keyword evidence="3" id="KW-1185">Reference proteome</keyword>
<dbReference type="EMBL" id="UGSO01000002">
    <property type="protein sequence ID" value="SUE06788.1"/>
    <property type="molecule type" value="Genomic_DNA"/>
</dbReference>
<evidence type="ECO:0000259" key="1">
    <source>
        <dbReference type="PROSITE" id="PS51444"/>
    </source>
</evidence>
<evidence type="ECO:0000313" key="2">
    <source>
        <dbReference type="EMBL" id="SUE06788.1"/>
    </source>
</evidence>
<dbReference type="PROSITE" id="PS51444">
    <property type="entry name" value="FH2"/>
    <property type="match status" value="1"/>
</dbReference>
<feature type="domain" description="FH2" evidence="1">
    <location>
        <begin position="1"/>
        <end position="45"/>
    </location>
</feature>
<sequence>MPDIVQIGNELNGGMLWPEGKSWGQNGGEFDRLAGLAESRDQRGA</sequence>
<dbReference type="Gene3D" id="3.20.20.80">
    <property type="entry name" value="Glycosidases"/>
    <property type="match status" value="1"/>
</dbReference>
<name>A0A379LTQ2_ENTAG</name>
<proteinExistence type="predicted"/>
<dbReference type="Proteomes" id="UP000254640">
    <property type="component" value="Unassembled WGS sequence"/>
</dbReference>
<organism evidence="2 3">
    <name type="scientific">Enterobacter agglomerans</name>
    <name type="common">Erwinia herbicola</name>
    <name type="synonym">Pantoea agglomerans</name>
    <dbReference type="NCBI Taxonomy" id="549"/>
    <lineage>
        <taxon>Bacteria</taxon>
        <taxon>Pseudomonadati</taxon>
        <taxon>Pseudomonadota</taxon>
        <taxon>Gammaproteobacteria</taxon>
        <taxon>Enterobacterales</taxon>
        <taxon>Erwiniaceae</taxon>
        <taxon>Pantoea</taxon>
        <taxon>Pantoea agglomerans group</taxon>
    </lineage>
</organism>
<gene>
    <name evidence="2" type="ORF">NCTC9381_05651</name>
</gene>
<reference evidence="2 3" key="1">
    <citation type="submission" date="2018-06" db="EMBL/GenBank/DDBJ databases">
        <authorList>
            <consortium name="Pathogen Informatics"/>
            <person name="Doyle S."/>
        </authorList>
    </citation>
    <scope>NUCLEOTIDE SEQUENCE [LARGE SCALE GENOMIC DNA]</scope>
    <source>
        <strain evidence="2 3">NCTC9381</strain>
    </source>
</reference>
<evidence type="ECO:0000313" key="3">
    <source>
        <dbReference type="Proteomes" id="UP000254640"/>
    </source>
</evidence>
<accession>A0A379LTQ2</accession>
<dbReference type="InterPro" id="IPR015425">
    <property type="entry name" value="FH2_Formin"/>
</dbReference>
<protein>
    <recommendedName>
        <fullName evidence="1">FH2 domain-containing protein</fullName>
    </recommendedName>
</protein>